<accession>A0A7R9HJZ0</accession>
<organism evidence="1">
    <name type="scientific">Timema monikensis</name>
    <dbReference type="NCBI Taxonomy" id="170555"/>
    <lineage>
        <taxon>Eukaryota</taxon>
        <taxon>Metazoa</taxon>
        <taxon>Ecdysozoa</taxon>
        <taxon>Arthropoda</taxon>
        <taxon>Hexapoda</taxon>
        <taxon>Insecta</taxon>
        <taxon>Pterygota</taxon>
        <taxon>Neoptera</taxon>
        <taxon>Polyneoptera</taxon>
        <taxon>Phasmatodea</taxon>
        <taxon>Timematodea</taxon>
        <taxon>Timematoidea</taxon>
        <taxon>Timematidae</taxon>
        <taxon>Timema</taxon>
    </lineage>
</organism>
<gene>
    <name evidence="1" type="ORF">TMSB3V08_LOCUS2033</name>
</gene>
<protein>
    <submittedName>
        <fullName evidence="1">Uncharacterized protein</fullName>
    </submittedName>
</protein>
<dbReference type="EMBL" id="OB792887">
    <property type="protein sequence ID" value="CAD7425116.1"/>
    <property type="molecule type" value="Genomic_DNA"/>
</dbReference>
<evidence type="ECO:0000313" key="1">
    <source>
        <dbReference type="EMBL" id="CAD7425116.1"/>
    </source>
</evidence>
<proteinExistence type="predicted"/>
<reference evidence="1" key="1">
    <citation type="submission" date="2020-11" db="EMBL/GenBank/DDBJ databases">
        <authorList>
            <person name="Tran Van P."/>
        </authorList>
    </citation>
    <scope>NUCLEOTIDE SEQUENCE</scope>
</reference>
<dbReference type="AlphaFoldDB" id="A0A7R9HJZ0"/>
<name>A0A7R9HJZ0_9NEOP</name>
<sequence length="122" mass="12986">MAPPGLTLPLRLVATILVSRVNRNVPGFHRVRGEGKSFILGVCIVQFSAGFSSHRVSAIMGALIAAQIVVRTKLCIVVHLILGLGLDLSTVDLWFVPFLESVDGAGHGAVSIGWLTFSIPEL</sequence>